<dbReference type="Gene3D" id="3.90.1150.10">
    <property type="entry name" value="Aspartate Aminotransferase, domain 1"/>
    <property type="match status" value="1"/>
</dbReference>
<evidence type="ECO:0000313" key="1">
    <source>
        <dbReference type="EMBL" id="GBP30669.1"/>
    </source>
</evidence>
<protein>
    <submittedName>
        <fullName evidence="1">4-aminobutyrate aminotransferase</fullName>
    </submittedName>
</protein>
<accession>A0A4C1UWL8</accession>
<keyword evidence="1" id="KW-0032">Aminotransferase</keyword>
<comment type="caution">
    <text evidence="1">The sequence shown here is derived from an EMBL/GenBank/DDBJ whole genome shotgun (WGS) entry which is preliminary data.</text>
</comment>
<dbReference type="InterPro" id="IPR015422">
    <property type="entry name" value="PyrdxlP-dep_Trfase_small"/>
</dbReference>
<dbReference type="GO" id="GO:0008483">
    <property type="term" value="F:transaminase activity"/>
    <property type="evidence" value="ECO:0007669"/>
    <property type="project" value="UniProtKB-KW"/>
</dbReference>
<gene>
    <name evidence="1" type="primary">GATA</name>
    <name evidence="1" type="ORF">EVAR_75890_1</name>
</gene>
<evidence type="ECO:0000313" key="2">
    <source>
        <dbReference type="Proteomes" id="UP000299102"/>
    </source>
</evidence>
<proteinExistence type="predicted"/>
<name>A0A4C1UWL8_EUMVA</name>
<sequence length="78" mass="8678">MPNPHAPSLPFQMRNAAYSHHAVDRVRSLNFMQIQQIGILGGACGENGIRLRPALIFEPKHANIYLDALRSALKDLSK</sequence>
<dbReference type="AlphaFoldDB" id="A0A4C1UWL8"/>
<dbReference type="OrthoDB" id="5419315at2759"/>
<keyword evidence="2" id="KW-1185">Reference proteome</keyword>
<organism evidence="1 2">
    <name type="scientific">Eumeta variegata</name>
    <name type="common">Bagworm moth</name>
    <name type="synonym">Eumeta japonica</name>
    <dbReference type="NCBI Taxonomy" id="151549"/>
    <lineage>
        <taxon>Eukaryota</taxon>
        <taxon>Metazoa</taxon>
        <taxon>Ecdysozoa</taxon>
        <taxon>Arthropoda</taxon>
        <taxon>Hexapoda</taxon>
        <taxon>Insecta</taxon>
        <taxon>Pterygota</taxon>
        <taxon>Neoptera</taxon>
        <taxon>Endopterygota</taxon>
        <taxon>Lepidoptera</taxon>
        <taxon>Glossata</taxon>
        <taxon>Ditrysia</taxon>
        <taxon>Tineoidea</taxon>
        <taxon>Psychidae</taxon>
        <taxon>Oiketicinae</taxon>
        <taxon>Eumeta</taxon>
    </lineage>
</organism>
<reference evidence="1 2" key="1">
    <citation type="journal article" date="2019" name="Commun. Biol.">
        <title>The bagworm genome reveals a unique fibroin gene that provides high tensile strength.</title>
        <authorList>
            <person name="Kono N."/>
            <person name="Nakamura H."/>
            <person name="Ohtoshi R."/>
            <person name="Tomita M."/>
            <person name="Numata K."/>
            <person name="Arakawa K."/>
        </authorList>
    </citation>
    <scope>NUCLEOTIDE SEQUENCE [LARGE SCALE GENOMIC DNA]</scope>
</reference>
<dbReference type="Proteomes" id="UP000299102">
    <property type="component" value="Unassembled WGS sequence"/>
</dbReference>
<keyword evidence="1" id="KW-0808">Transferase</keyword>
<dbReference type="EMBL" id="BGZK01000236">
    <property type="protein sequence ID" value="GBP30669.1"/>
    <property type="molecule type" value="Genomic_DNA"/>
</dbReference>